<dbReference type="Proteomes" id="UP001446871">
    <property type="component" value="Unassembled WGS sequence"/>
</dbReference>
<dbReference type="EMBL" id="JAQQWM010000001">
    <property type="protein sequence ID" value="KAK8084143.1"/>
    <property type="molecule type" value="Genomic_DNA"/>
</dbReference>
<proteinExistence type="predicted"/>
<evidence type="ECO:0000313" key="2">
    <source>
        <dbReference type="EMBL" id="KAK8084143.1"/>
    </source>
</evidence>
<evidence type="ECO:0000313" key="3">
    <source>
        <dbReference type="Proteomes" id="UP001446871"/>
    </source>
</evidence>
<reference evidence="2 3" key="1">
    <citation type="submission" date="2023-01" db="EMBL/GenBank/DDBJ databases">
        <title>Analysis of 21 Apiospora genomes using comparative genomics revels a genus with tremendous synthesis potential of carbohydrate active enzymes and secondary metabolites.</title>
        <authorList>
            <person name="Sorensen T."/>
        </authorList>
    </citation>
    <scope>NUCLEOTIDE SEQUENCE [LARGE SCALE GENOMIC DNA]</scope>
    <source>
        <strain evidence="2 3">CBS 83171</strain>
    </source>
</reference>
<feature type="region of interest" description="Disordered" evidence="1">
    <location>
        <begin position="1"/>
        <end position="25"/>
    </location>
</feature>
<gene>
    <name evidence="2" type="ORF">PG996_002924</name>
</gene>
<accession>A0ABR1WL09</accession>
<name>A0ABR1WL09_9PEZI</name>
<comment type="caution">
    <text evidence="2">The sequence shown here is derived from an EMBL/GenBank/DDBJ whole genome shotgun (WGS) entry which is preliminary data.</text>
</comment>
<evidence type="ECO:0000256" key="1">
    <source>
        <dbReference type="SAM" id="MobiDB-lite"/>
    </source>
</evidence>
<organism evidence="2 3">
    <name type="scientific">Apiospora saccharicola</name>
    <dbReference type="NCBI Taxonomy" id="335842"/>
    <lineage>
        <taxon>Eukaryota</taxon>
        <taxon>Fungi</taxon>
        <taxon>Dikarya</taxon>
        <taxon>Ascomycota</taxon>
        <taxon>Pezizomycotina</taxon>
        <taxon>Sordariomycetes</taxon>
        <taxon>Xylariomycetidae</taxon>
        <taxon>Amphisphaeriales</taxon>
        <taxon>Apiosporaceae</taxon>
        <taxon>Apiospora</taxon>
    </lineage>
</organism>
<keyword evidence="3" id="KW-1185">Reference proteome</keyword>
<protein>
    <submittedName>
        <fullName evidence="2">Uncharacterized protein</fullName>
    </submittedName>
</protein>
<sequence length="143" mass="15802">MQDSTKKFPTTNHHDVGNHWLPPSSGPTLPCEETVALLKEQLDAANSAKTGWMIFGNVMLVLAALSQGHKAVEVRNTASILFAWCRRALALKGKAKDKAQPEAGDLELGEEANTFFFTFAKIRMLFRMPDEVIYSLSIGDPRV</sequence>
<feature type="compositionally biased region" description="Basic and acidic residues" evidence="1">
    <location>
        <begin position="1"/>
        <end position="17"/>
    </location>
</feature>